<gene>
    <name evidence="1" type="ORF">HNQ61_004557</name>
</gene>
<evidence type="ECO:0000313" key="1">
    <source>
        <dbReference type="EMBL" id="MBB6072891.1"/>
    </source>
</evidence>
<protein>
    <submittedName>
        <fullName evidence="1">Uncharacterized protein</fullName>
    </submittedName>
</protein>
<organism evidence="1 2">
    <name type="scientific">Longimicrobium terrae</name>
    <dbReference type="NCBI Taxonomy" id="1639882"/>
    <lineage>
        <taxon>Bacteria</taxon>
        <taxon>Pseudomonadati</taxon>
        <taxon>Gemmatimonadota</taxon>
        <taxon>Longimicrobiia</taxon>
        <taxon>Longimicrobiales</taxon>
        <taxon>Longimicrobiaceae</taxon>
        <taxon>Longimicrobium</taxon>
    </lineage>
</organism>
<dbReference type="Proteomes" id="UP000582837">
    <property type="component" value="Unassembled WGS sequence"/>
</dbReference>
<dbReference type="RefSeq" id="WP_170036996.1">
    <property type="nucleotide sequence ID" value="NZ_JABDTL010000002.1"/>
</dbReference>
<dbReference type="PROSITE" id="PS51257">
    <property type="entry name" value="PROKAR_LIPOPROTEIN"/>
    <property type="match status" value="1"/>
</dbReference>
<name>A0A841H442_9BACT</name>
<dbReference type="AlphaFoldDB" id="A0A841H442"/>
<sequence>MSNSIRTGRGLGLLALVLAGACTDSSPLLPSPEGGTESMARVECTVDVRSSAMQCVTVEPAQARLGVTLNKIIGGQNRYIKLASSGTRYDPGTEILSTNVTVQNLLQSQMGTDGVTPEGIKVFFVSGPAVTSGTGTVSIENPAGTTTIYGPEQEYFLYNEVLDPYEISQSQEWRFNAPSSVSTFTFSVYVDAQLTNETNLFDAAWVGRVSNDWFVAENWSKNVVPGESSIVTVLADSAVRVPTLTRDSSIAALNVGPATTLDLNTHSLQIAGFVNAPGEIIGGRIIMTGSAAKLSGFVPSLNITGATALQGPVKTTGAVAVQGTLTVTDQTLTIRIP</sequence>
<comment type="caution">
    <text evidence="1">The sequence shown here is derived from an EMBL/GenBank/DDBJ whole genome shotgun (WGS) entry which is preliminary data.</text>
</comment>
<dbReference type="EMBL" id="JACHIA010000019">
    <property type="protein sequence ID" value="MBB6072891.1"/>
    <property type="molecule type" value="Genomic_DNA"/>
</dbReference>
<proteinExistence type="predicted"/>
<evidence type="ECO:0000313" key="2">
    <source>
        <dbReference type="Proteomes" id="UP000582837"/>
    </source>
</evidence>
<reference evidence="1 2" key="1">
    <citation type="submission" date="2020-08" db="EMBL/GenBank/DDBJ databases">
        <title>Genomic Encyclopedia of Type Strains, Phase IV (KMG-IV): sequencing the most valuable type-strain genomes for metagenomic binning, comparative biology and taxonomic classification.</title>
        <authorList>
            <person name="Goeker M."/>
        </authorList>
    </citation>
    <scope>NUCLEOTIDE SEQUENCE [LARGE SCALE GENOMIC DNA]</scope>
    <source>
        <strain evidence="1 2">DSM 29007</strain>
    </source>
</reference>
<keyword evidence="2" id="KW-1185">Reference proteome</keyword>
<accession>A0A841H442</accession>